<proteinExistence type="predicted"/>
<keyword evidence="4" id="KW-1185">Reference proteome</keyword>
<protein>
    <submittedName>
        <fullName evidence="3">Uncharacterized protein</fullName>
    </submittedName>
</protein>
<dbReference type="EMBL" id="SZYD01000004">
    <property type="protein sequence ID" value="KAD6453253.1"/>
    <property type="molecule type" value="Genomic_DNA"/>
</dbReference>
<reference evidence="3 4" key="1">
    <citation type="submission" date="2019-05" db="EMBL/GenBank/DDBJ databases">
        <title>Mikania micrantha, genome provides insights into the molecular mechanism of rapid growth.</title>
        <authorList>
            <person name="Liu B."/>
        </authorList>
    </citation>
    <scope>NUCLEOTIDE SEQUENCE [LARGE SCALE GENOMIC DNA]</scope>
    <source>
        <strain evidence="3">NLD-2019</strain>
        <tissue evidence="3">Leaf</tissue>
    </source>
</reference>
<comment type="caution">
    <text evidence="3">The sequence shown here is derived from an EMBL/GenBank/DDBJ whole genome shotgun (WGS) entry which is preliminary data.</text>
</comment>
<evidence type="ECO:0000313" key="3">
    <source>
        <dbReference type="EMBL" id="KAD6453253.1"/>
    </source>
</evidence>
<evidence type="ECO:0000256" key="2">
    <source>
        <dbReference type="SAM" id="Phobius"/>
    </source>
</evidence>
<feature type="transmembrane region" description="Helical" evidence="2">
    <location>
        <begin position="326"/>
        <end position="354"/>
    </location>
</feature>
<sequence length="420" mass="47084">MAAKSKENKDRPLPVGNKEKPCENVQVTNRFTVLEEVMEEAVMEKNNDFGSCSMNKEAEIEVGRVIPKQCNKRDLDPDLLVVDDENFVEDNILGQQNLASLPPYIQVFMDRVKNPDAFANLFRGWCHLGWIGIVWFFVIINGALYLADYRKGIVGCGFSALFWLGSYSPNWLLGSSWVDAPSSVNVQHGYRTWRHHLSYEFFLLLYDIWVSQHWRGDGLVFWFTTSYWTWGSFFGQEVVIDMGQWAKGHGPNGLSICILGTNYGLLSINGLNEILLGSYISNEYGLLVAKVIWVAGFAKVCWGILPGSWFAKAHGDLLRSWRWKGLAALMAIPYGLLIFPSGSLMWGTGLGFWLCGQMLGFRCCKGCWPHGADVHLGLSKFWFCGGKGLALCGHALPVPGDTLLGPLGYWGEGMCQWHLA</sequence>
<feature type="region of interest" description="Disordered" evidence="1">
    <location>
        <begin position="1"/>
        <end position="21"/>
    </location>
</feature>
<name>A0A5N6PGZ6_9ASTR</name>
<feature type="transmembrane region" description="Helical" evidence="2">
    <location>
        <begin position="153"/>
        <end position="173"/>
    </location>
</feature>
<keyword evidence="2" id="KW-0812">Transmembrane</keyword>
<organism evidence="3 4">
    <name type="scientific">Mikania micrantha</name>
    <name type="common">bitter vine</name>
    <dbReference type="NCBI Taxonomy" id="192012"/>
    <lineage>
        <taxon>Eukaryota</taxon>
        <taxon>Viridiplantae</taxon>
        <taxon>Streptophyta</taxon>
        <taxon>Embryophyta</taxon>
        <taxon>Tracheophyta</taxon>
        <taxon>Spermatophyta</taxon>
        <taxon>Magnoliopsida</taxon>
        <taxon>eudicotyledons</taxon>
        <taxon>Gunneridae</taxon>
        <taxon>Pentapetalae</taxon>
        <taxon>asterids</taxon>
        <taxon>campanulids</taxon>
        <taxon>Asterales</taxon>
        <taxon>Asteraceae</taxon>
        <taxon>Asteroideae</taxon>
        <taxon>Heliantheae alliance</taxon>
        <taxon>Eupatorieae</taxon>
        <taxon>Mikania</taxon>
    </lineage>
</organism>
<dbReference type="AlphaFoldDB" id="A0A5N6PGZ6"/>
<gene>
    <name evidence="3" type="ORF">E3N88_07958</name>
</gene>
<keyword evidence="2" id="KW-1133">Transmembrane helix</keyword>
<evidence type="ECO:0000313" key="4">
    <source>
        <dbReference type="Proteomes" id="UP000326396"/>
    </source>
</evidence>
<keyword evidence="2" id="KW-0472">Membrane</keyword>
<accession>A0A5N6PGZ6</accession>
<evidence type="ECO:0000256" key="1">
    <source>
        <dbReference type="SAM" id="MobiDB-lite"/>
    </source>
</evidence>
<feature type="transmembrane region" description="Helical" evidence="2">
    <location>
        <begin position="128"/>
        <end position="146"/>
    </location>
</feature>
<feature type="transmembrane region" description="Helical" evidence="2">
    <location>
        <begin position="284"/>
        <end position="305"/>
    </location>
</feature>
<dbReference type="Proteomes" id="UP000326396">
    <property type="component" value="Linkage Group LG12"/>
</dbReference>